<keyword evidence="4" id="KW-1185">Reference proteome</keyword>
<evidence type="ECO:0000256" key="1">
    <source>
        <dbReference type="SAM" id="Phobius"/>
    </source>
</evidence>
<comment type="caution">
    <text evidence="3">The sequence shown here is derived from an EMBL/GenBank/DDBJ whole genome shotgun (WGS) entry which is preliminary data.</text>
</comment>
<gene>
    <name evidence="3" type="ORF">IAI60_01655</name>
</gene>
<dbReference type="EMBL" id="JACTNF010000001">
    <property type="protein sequence ID" value="MBO1073309.1"/>
    <property type="molecule type" value="Genomic_DNA"/>
</dbReference>
<feature type="transmembrane region" description="Helical" evidence="1">
    <location>
        <begin position="67"/>
        <end position="84"/>
    </location>
</feature>
<accession>A0ABS3K766</accession>
<dbReference type="RefSeq" id="WP_207444911.1">
    <property type="nucleotide sequence ID" value="NZ_CP061091.1"/>
</dbReference>
<sequence length="121" mass="13629">MIPRSIHALIDYVFAIILIGTPYALGFSNFGYEHLVFWAVGFSIIIYSLLTNYRLGLVKVIPFRMHLLLDVAGGMVLLISPWLFGFSDRAWVAPFIFGLLELGVVSMTSRSDDRLPQALQH</sequence>
<feature type="transmembrane region" description="Helical" evidence="1">
    <location>
        <begin position="90"/>
        <end position="108"/>
    </location>
</feature>
<dbReference type="InterPro" id="IPR005530">
    <property type="entry name" value="SPW"/>
</dbReference>
<keyword evidence="1" id="KW-0472">Membrane</keyword>
<keyword evidence="1" id="KW-1133">Transmembrane helix</keyword>
<feature type="domain" description="SPW repeat-containing integral membrane" evidence="2">
    <location>
        <begin position="7"/>
        <end position="102"/>
    </location>
</feature>
<name>A0ABS3K766_9PROT</name>
<feature type="transmembrane region" description="Helical" evidence="1">
    <location>
        <begin position="12"/>
        <end position="30"/>
    </location>
</feature>
<evidence type="ECO:0000259" key="2">
    <source>
        <dbReference type="Pfam" id="PF03779"/>
    </source>
</evidence>
<proteinExistence type="predicted"/>
<protein>
    <recommendedName>
        <fullName evidence="2">SPW repeat-containing integral membrane domain-containing protein</fullName>
    </recommendedName>
</protein>
<reference evidence="3 4" key="1">
    <citation type="submission" date="2020-09" db="EMBL/GenBank/DDBJ databases">
        <title>Roseomonas.</title>
        <authorList>
            <person name="Zhu W."/>
        </authorList>
    </citation>
    <scope>NUCLEOTIDE SEQUENCE [LARGE SCALE GENOMIC DNA]</scope>
    <source>
        <strain evidence="3 4">1311</strain>
    </source>
</reference>
<evidence type="ECO:0000313" key="4">
    <source>
        <dbReference type="Proteomes" id="UP001518990"/>
    </source>
</evidence>
<dbReference type="Proteomes" id="UP001518990">
    <property type="component" value="Unassembled WGS sequence"/>
</dbReference>
<organism evidence="3 4">
    <name type="scientific">Roseomonas marmotae</name>
    <dbReference type="NCBI Taxonomy" id="2768161"/>
    <lineage>
        <taxon>Bacteria</taxon>
        <taxon>Pseudomonadati</taxon>
        <taxon>Pseudomonadota</taxon>
        <taxon>Alphaproteobacteria</taxon>
        <taxon>Acetobacterales</taxon>
        <taxon>Roseomonadaceae</taxon>
        <taxon>Roseomonas</taxon>
    </lineage>
</organism>
<evidence type="ECO:0000313" key="3">
    <source>
        <dbReference type="EMBL" id="MBO1073309.1"/>
    </source>
</evidence>
<dbReference type="Pfam" id="PF03779">
    <property type="entry name" value="SPW"/>
    <property type="match status" value="1"/>
</dbReference>
<keyword evidence="1" id="KW-0812">Transmembrane</keyword>
<feature type="transmembrane region" description="Helical" evidence="1">
    <location>
        <begin position="36"/>
        <end position="55"/>
    </location>
</feature>